<organism evidence="4 5">
    <name type="scientific">Thioclava nitratireducens</name>
    <dbReference type="NCBI Taxonomy" id="1915078"/>
    <lineage>
        <taxon>Bacteria</taxon>
        <taxon>Pseudomonadati</taxon>
        <taxon>Pseudomonadota</taxon>
        <taxon>Alphaproteobacteria</taxon>
        <taxon>Rhodobacterales</taxon>
        <taxon>Paracoccaceae</taxon>
        <taxon>Thioclava</taxon>
    </lineage>
</organism>
<dbReference type="Gene3D" id="1.10.150.130">
    <property type="match status" value="1"/>
</dbReference>
<feature type="region of interest" description="Disordered" evidence="3">
    <location>
        <begin position="1"/>
        <end position="20"/>
    </location>
</feature>
<keyword evidence="2" id="KW-0233">DNA recombination</keyword>
<dbReference type="Proteomes" id="UP000185622">
    <property type="component" value="Chromosome"/>
</dbReference>
<keyword evidence="5" id="KW-1185">Reference proteome</keyword>
<dbReference type="RefSeq" id="WP_075775320.1">
    <property type="nucleotide sequence ID" value="NZ_CP019437.1"/>
</dbReference>
<dbReference type="Gene3D" id="1.10.443.10">
    <property type="entry name" value="Intergrase catalytic core"/>
    <property type="match status" value="1"/>
</dbReference>
<evidence type="ECO:0000256" key="3">
    <source>
        <dbReference type="SAM" id="MobiDB-lite"/>
    </source>
</evidence>
<gene>
    <name evidence="4" type="ORF">BMG03_00905</name>
</gene>
<dbReference type="InterPro" id="IPR011010">
    <property type="entry name" value="DNA_brk_join_enz"/>
</dbReference>
<dbReference type="InterPro" id="IPR010998">
    <property type="entry name" value="Integrase_recombinase_N"/>
</dbReference>
<dbReference type="SUPFAM" id="SSF56349">
    <property type="entry name" value="DNA breaking-rejoining enzymes"/>
    <property type="match status" value="1"/>
</dbReference>
<protein>
    <recommendedName>
        <fullName evidence="6">Core-binding (CB) domain-containing protein</fullName>
    </recommendedName>
</protein>
<evidence type="ECO:0000313" key="4">
    <source>
        <dbReference type="EMBL" id="AQS46514.1"/>
    </source>
</evidence>
<evidence type="ECO:0000256" key="1">
    <source>
        <dbReference type="ARBA" id="ARBA00023125"/>
    </source>
</evidence>
<evidence type="ECO:0000313" key="5">
    <source>
        <dbReference type="Proteomes" id="UP000185622"/>
    </source>
</evidence>
<dbReference type="EMBL" id="CP019437">
    <property type="protein sequence ID" value="AQS46514.1"/>
    <property type="molecule type" value="Genomic_DNA"/>
</dbReference>
<dbReference type="InterPro" id="IPR013762">
    <property type="entry name" value="Integrase-like_cat_sf"/>
</dbReference>
<keyword evidence="1" id="KW-0238">DNA-binding</keyword>
<reference evidence="4 5" key="1">
    <citation type="submission" date="2017-01" db="EMBL/GenBank/DDBJ databases">
        <title>The complete genome sequence of a sulfur-oxidizing marine bacterium Thioclava sp. 25B10_4T.</title>
        <authorList>
            <person name="Liu Y."/>
            <person name="Lai Q."/>
            <person name="Shao Z."/>
        </authorList>
    </citation>
    <scope>NUCLEOTIDE SEQUENCE [LARGE SCALE GENOMIC DNA]</scope>
    <source>
        <strain evidence="4 5">25B10_4</strain>
    </source>
</reference>
<evidence type="ECO:0000256" key="2">
    <source>
        <dbReference type="ARBA" id="ARBA00023172"/>
    </source>
</evidence>
<accession>A0ABN4X8W8</accession>
<sequence length="397" mass="45083">MPKRLIPNPPNGLRERTRSNGTTRLWWEPSAAARKLGFSSVELDERRLTWSRREAERLNAELARAIATGKREAPSPMGRSIEALIEKYRRSTRWTDLKPATKSDYEASFRLILRKWGPYQVRDFDKSIVHAWYETLRDGSGEWQAKSLIRKLSILMSYAEILGWRPDGSNPCAKLGLKTPKGRGRVVSWEEFDALLTTADEIGLPSVGTAMVLSLLHGQRQTDCFSARIEDFHQLEFIQPDGAVAQGWVWIFDRSKRGNEGALQLHQDAVARIEAAMATAAEAGRSGADPLLHDERLERPYERDLFQRRWQEVRAETIARDETGALRSIETMQFRDLRRTFGVLARRAGVERDDIGDVLGNTIGSNAQLAMIYTPAEIETRSRAIRAIKRPSTEKKA</sequence>
<evidence type="ECO:0008006" key="6">
    <source>
        <dbReference type="Google" id="ProtNLM"/>
    </source>
</evidence>
<proteinExistence type="predicted"/>
<name>A0ABN4X8W8_9RHOB</name>